<feature type="compositionally biased region" description="Basic and acidic residues" evidence="1">
    <location>
        <begin position="112"/>
        <end position="124"/>
    </location>
</feature>
<sequence>MAPSSFKPTRFTLNLRSRSGSQGQTDGAEEGPEDGQEDGQPAGGDEQDTQPPSPPAPHRSLPSGHPPAEHGAPILYPTPAYTYSLRPRTSRPTSANSQATGRSPHLPMNARGRADSNSMRDGDGQRPASRADTPRPRSTVAPQRSAANPSALPTPGTTPAAPSAPHQGSSWKFTLQEDASTTTGTESAMAPSQPARRPASTPLTSMANPPRRRQEGQWRFTMQGDALSTIEAESTVQLQPMAGQPAGQPASPGLLTNATHAPDSGPLPHTRHNVDVVGDGSVRMVTFEEWDELTRARPAGPWTLDWWPEGLPYTPPQQWATRHFWSGELHLDWQNPSPEDPWIPCMHCKKAHWFISTQKNPGAKFFKCPFNRHPEDCRTFSYEGPLRADGKIKLGTVVFPPGIEPDRYPPANLIVRPPEHVDPRIAYIRDMRNRENQRRYNELQERFRQARLEGDRIRSEHAARQASQPASQSRDPDIGPEHYAPGESPLPVPFSSSAAQHVEPPSPTPVIAPRAPRPPPRALRRTNTAAFRRQYEEVMGAPMPVDTSQDLVPSAGPPSLPPAQHAQDNETRLPSADTPRRIDKGKGKVVEKRPAEEEPDGAPPAQRQRTESSGSVPPTTPRGPRSWHGSHTWPIGMAPDPEYVRRDLAALASLPGPQTRLTMLHLAAAILADPNVLPDGSRAAVEGALNHEIDEEGRRLREEESRREYDEWAKQNHRAPPRE</sequence>
<accession>A0A165E721</accession>
<evidence type="ECO:0008006" key="4">
    <source>
        <dbReference type="Google" id="ProtNLM"/>
    </source>
</evidence>
<feature type="compositionally biased region" description="Low complexity" evidence="1">
    <location>
        <begin position="149"/>
        <end position="165"/>
    </location>
</feature>
<feature type="compositionally biased region" description="Acidic residues" evidence="1">
    <location>
        <begin position="27"/>
        <end position="37"/>
    </location>
</feature>
<proteinExistence type="predicted"/>
<feature type="region of interest" description="Disordered" evidence="1">
    <location>
        <begin position="455"/>
        <end position="526"/>
    </location>
</feature>
<feature type="region of interest" description="Disordered" evidence="1">
    <location>
        <begin position="241"/>
        <end position="274"/>
    </location>
</feature>
<evidence type="ECO:0000313" key="3">
    <source>
        <dbReference type="Proteomes" id="UP000076842"/>
    </source>
</evidence>
<feature type="compositionally biased region" description="Polar residues" evidence="1">
    <location>
        <begin position="90"/>
        <end position="101"/>
    </location>
</feature>
<feature type="region of interest" description="Disordered" evidence="1">
    <location>
        <begin position="544"/>
        <end position="639"/>
    </location>
</feature>
<feature type="compositionally biased region" description="Polar residues" evidence="1">
    <location>
        <begin position="11"/>
        <end position="25"/>
    </location>
</feature>
<evidence type="ECO:0000313" key="2">
    <source>
        <dbReference type="EMBL" id="KZT54237.1"/>
    </source>
</evidence>
<dbReference type="OrthoDB" id="10481509at2759"/>
<name>A0A165E721_9BASI</name>
<feature type="region of interest" description="Disordered" evidence="1">
    <location>
        <begin position="694"/>
        <end position="723"/>
    </location>
</feature>
<gene>
    <name evidence="2" type="ORF">CALCODRAFT_485750</name>
</gene>
<feature type="region of interest" description="Disordered" evidence="1">
    <location>
        <begin position="1"/>
        <end position="217"/>
    </location>
</feature>
<evidence type="ECO:0000256" key="1">
    <source>
        <dbReference type="SAM" id="MobiDB-lite"/>
    </source>
</evidence>
<organism evidence="2 3">
    <name type="scientific">Calocera cornea HHB12733</name>
    <dbReference type="NCBI Taxonomy" id="1353952"/>
    <lineage>
        <taxon>Eukaryota</taxon>
        <taxon>Fungi</taxon>
        <taxon>Dikarya</taxon>
        <taxon>Basidiomycota</taxon>
        <taxon>Agaricomycotina</taxon>
        <taxon>Dacrymycetes</taxon>
        <taxon>Dacrymycetales</taxon>
        <taxon>Dacrymycetaceae</taxon>
        <taxon>Calocera</taxon>
    </lineage>
</organism>
<keyword evidence="3" id="KW-1185">Reference proteome</keyword>
<feature type="compositionally biased region" description="Pro residues" evidence="1">
    <location>
        <begin position="504"/>
        <end position="521"/>
    </location>
</feature>
<feature type="compositionally biased region" description="Basic and acidic residues" evidence="1">
    <location>
        <begin position="578"/>
        <end position="596"/>
    </location>
</feature>
<feature type="compositionally biased region" description="Polar residues" evidence="1">
    <location>
        <begin position="166"/>
        <end position="186"/>
    </location>
</feature>
<dbReference type="InParanoid" id="A0A165E721"/>
<feature type="compositionally biased region" description="Low complexity" evidence="1">
    <location>
        <begin position="464"/>
        <end position="473"/>
    </location>
</feature>
<reference evidence="2 3" key="1">
    <citation type="journal article" date="2016" name="Mol. Biol. Evol.">
        <title>Comparative Genomics of Early-Diverging Mushroom-Forming Fungi Provides Insights into the Origins of Lignocellulose Decay Capabilities.</title>
        <authorList>
            <person name="Nagy L.G."/>
            <person name="Riley R."/>
            <person name="Tritt A."/>
            <person name="Adam C."/>
            <person name="Daum C."/>
            <person name="Floudas D."/>
            <person name="Sun H."/>
            <person name="Yadav J.S."/>
            <person name="Pangilinan J."/>
            <person name="Larsson K.H."/>
            <person name="Matsuura K."/>
            <person name="Barry K."/>
            <person name="Labutti K."/>
            <person name="Kuo R."/>
            <person name="Ohm R.A."/>
            <person name="Bhattacharya S.S."/>
            <person name="Shirouzu T."/>
            <person name="Yoshinaga Y."/>
            <person name="Martin F.M."/>
            <person name="Grigoriev I.V."/>
            <person name="Hibbett D.S."/>
        </authorList>
    </citation>
    <scope>NUCLEOTIDE SEQUENCE [LARGE SCALE GENOMIC DNA]</scope>
    <source>
        <strain evidence="2 3">HHB12733</strain>
    </source>
</reference>
<dbReference type="Proteomes" id="UP000076842">
    <property type="component" value="Unassembled WGS sequence"/>
</dbReference>
<protein>
    <recommendedName>
        <fullName evidence="4">Zinc finger GRF-type domain-containing protein</fullName>
    </recommendedName>
</protein>
<dbReference type="EMBL" id="KV424019">
    <property type="protein sequence ID" value="KZT54237.1"/>
    <property type="molecule type" value="Genomic_DNA"/>
</dbReference>
<dbReference type="AlphaFoldDB" id="A0A165E721"/>